<name>A0A679IBA9_9ENTE</name>
<evidence type="ECO:0008006" key="3">
    <source>
        <dbReference type="Google" id="ProtNLM"/>
    </source>
</evidence>
<protein>
    <recommendedName>
        <fullName evidence="3">Helix-turn-helix type 11 domain-containing protein</fullName>
    </recommendedName>
</protein>
<organism evidence="1 2">
    <name type="scientific">Enterococcus saigonensis</name>
    <dbReference type="NCBI Taxonomy" id="1805431"/>
    <lineage>
        <taxon>Bacteria</taxon>
        <taxon>Bacillati</taxon>
        <taxon>Bacillota</taxon>
        <taxon>Bacilli</taxon>
        <taxon>Lactobacillales</taxon>
        <taxon>Enterococcaceae</taxon>
        <taxon>Enterococcus</taxon>
    </lineage>
</organism>
<dbReference type="EMBL" id="AP022822">
    <property type="protein sequence ID" value="BCA86958.1"/>
    <property type="molecule type" value="Genomic_DNA"/>
</dbReference>
<dbReference type="KEGG" id="esg:EsVE80_24810"/>
<reference evidence="1 2" key="1">
    <citation type="submission" date="2020-02" db="EMBL/GenBank/DDBJ databases">
        <title>Characterization of vanA genotype vancomycin-resistant Enterococcus saigonensis VE80.</title>
        <authorList>
            <person name="Harada T."/>
            <person name="Motooka D."/>
            <person name="Nakamura S."/>
            <person name="Yamamoto Y."/>
            <person name="Kawahara R."/>
            <person name="Kawatsu K."/>
        </authorList>
    </citation>
    <scope>NUCLEOTIDE SEQUENCE [LARGE SCALE GENOMIC DNA]</scope>
    <source>
        <strain evidence="1 2">VE80</strain>
    </source>
</reference>
<dbReference type="SUPFAM" id="SSF46785">
    <property type="entry name" value="Winged helix' DNA-binding domain"/>
    <property type="match status" value="1"/>
</dbReference>
<proteinExistence type="predicted"/>
<evidence type="ECO:0000313" key="2">
    <source>
        <dbReference type="Proteomes" id="UP000502998"/>
    </source>
</evidence>
<keyword evidence="2" id="KW-1185">Reference proteome</keyword>
<dbReference type="RefSeq" id="WP_137613986.1">
    <property type="nucleotide sequence ID" value="NZ_AP022822.1"/>
</dbReference>
<dbReference type="AlphaFoldDB" id="A0A679IBA9"/>
<sequence>MNEKKIYKVFEKIALPVQLKNVVVNLPIAFEYRYDYLEMTILNENKRFVLVKEKRTGSIESFINQADKIGEIIGQKIILVFTEIPEKTRTLLLKARIPFVDYKGNLFIPDLGMSLKRIQNIELGLKDKLSPSEQAVLISILLRTGKGFTPNEISEITGVSIPTVYRGLKKFSSFKWIESEYGSYSFLLSKNDVFEKAASFFTNPKKQSVYLKHKDINQLSEIETTNTRLKVAGLPALSRISNLANTEEVYATSLKVFKESIEDSIMSNKEVFEVNIGNRVELELWSYSPFSLSNDRFVDPISLYFSLKDSDDPRIEMELDELLYKIKQSLE</sequence>
<gene>
    <name evidence="1" type="ORF">EsVE80_24810</name>
</gene>
<dbReference type="Proteomes" id="UP000502998">
    <property type="component" value="Chromosome"/>
</dbReference>
<dbReference type="InterPro" id="IPR036390">
    <property type="entry name" value="WH_DNA-bd_sf"/>
</dbReference>
<evidence type="ECO:0000313" key="1">
    <source>
        <dbReference type="EMBL" id="BCA86958.1"/>
    </source>
</evidence>
<accession>A0A679IBA9</accession>